<dbReference type="InterPro" id="IPR029154">
    <property type="entry name" value="HIBADH-like_NADP-bd"/>
</dbReference>
<dbReference type="PIRSF" id="PIRSF000103">
    <property type="entry name" value="HIBADH"/>
    <property type="match status" value="1"/>
</dbReference>
<evidence type="ECO:0000256" key="1">
    <source>
        <dbReference type="ARBA" id="ARBA00005109"/>
    </source>
</evidence>
<evidence type="ECO:0000256" key="7">
    <source>
        <dbReference type="ARBA" id="ARBA00049197"/>
    </source>
</evidence>
<accession>A0ABQ6MK93</accession>
<dbReference type="PROSITE" id="PS00895">
    <property type="entry name" value="3_HYDROXYISOBUT_DH"/>
    <property type="match status" value="1"/>
</dbReference>
<feature type="domain" description="3-hydroxyisobutyrate dehydrogenase-like NAD-binding" evidence="10">
    <location>
        <begin position="180"/>
        <end position="306"/>
    </location>
</feature>
<feature type="domain" description="6-phosphogluconate dehydrogenase NADP-binding" evidence="9">
    <location>
        <begin position="20"/>
        <end position="177"/>
    </location>
</feature>
<keyword evidence="12" id="KW-1185">Reference proteome</keyword>
<keyword evidence="5 8" id="KW-0560">Oxidoreductase</keyword>
<evidence type="ECO:0000256" key="8">
    <source>
        <dbReference type="RuleBase" id="RU910714"/>
    </source>
</evidence>
<dbReference type="SUPFAM" id="SSF51735">
    <property type="entry name" value="NAD(P)-binding Rossmann-fold domains"/>
    <property type="match status" value="1"/>
</dbReference>
<dbReference type="PANTHER" id="PTHR22981">
    <property type="entry name" value="3-HYDROXYISOBUTYRATE DEHYDROGENASE-RELATED"/>
    <property type="match status" value="1"/>
</dbReference>
<keyword evidence="4 8" id="KW-0101">Branched-chain amino acid catabolism</keyword>
<dbReference type="Pfam" id="PF14833">
    <property type="entry name" value="NAD_binding_11"/>
    <property type="match status" value="1"/>
</dbReference>
<comment type="caution">
    <text evidence="11">The sequence shown here is derived from an EMBL/GenBank/DDBJ whole genome shotgun (WGS) entry which is preliminary data.</text>
</comment>
<dbReference type="SUPFAM" id="SSF48179">
    <property type="entry name" value="6-phosphogluconate dehydrogenase C-terminal domain-like"/>
    <property type="match status" value="1"/>
</dbReference>
<evidence type="ECO:0000256" key="3">
    <source>
        <dbReference type="ARBA" id="ARBA00012991"/>
    </source>
</evidence>
<evidence type="ECO:0000313" key="11">
    <source>
        <dbReference type="EMBL" id="GMI28069.1"/>
    </source>
</evidence>
<dbReference type="EC" id="1.1.1.31" evidence="3 8"/>
<evidence type="ECO:0000313" key="12">
    <source>
        <dbReference type="Proteomes" id="UP001165060"/>
    </source>
</evidence>
<dbReference type="NCBIfam" id="TIGR01692">
    <property type="entry name" value="HIBADH"/>
    <property type="match status" value="1"/>
</dbReference>
<evidence type="ECO:0000259" key="10">
    <source>
        <dbReference type="Pfam" id="PF14833"/>
    </source>
</evidence>
<evidence type="ECO:0000256" key="4">
    <source>
        <dbReference type="ARBA" id="ARBA00022456"/>
    </source>
</evidence>
<comment type="catalytic activity">
    <reaction evidence="7 8">
        <text>3-hydroxy-2-methylpropanoate + NAD(+) = 2-methyl-3-oxopropanoate + NADH + H(+)</text>
        <dbReference type="Rhea" id="RHEA:17681"/>
        <dbReference type="ChEBI" id="CHEBI:11805"/>
        <dbReference type="ChEBI" id="CHEBI:15378"/>
        <dbReference type="ChEBI" id="CHEBI:57540"/>
        <dbReference type="ChEBI" id="CHEBI:57700"/>
        <dbReference type="ChEBI" id="CHEBI:57945"/>
        <dbReference type="EC" id="1.1.1.31"/>
    </reaction>
</comment>
<comment type="similarity">
    <text evidence="2">Belongs to the HIBADH-related family. 3-hydroxyisobutyrate dehydrogenase subfamily.</text>
</comment>
<dbReference type="InterPro" id="IPR008927">
    <property type="entry name" value="6-PGluconate_DH-like_C_sf"/>
</dbReference>
<dbReference type="Gene3D" id="1.10.1040.10">
    <property type="entry name" value="N-(1-d-carboxylethyl)-l-norvaline Dehydrogenase, domain 2"/>
    <property type="match status" value="1"/>
</dbReference>
<dbReference type="Proteomes" id="UP001165060">
    <property type="component" value="Unassembled WGS sequence"/>
</dbReference>
<evidence type="ECO:0000259" key="9">
    <source>
        <dbReference type="Pfam" id="PF03446"/>
    </source>
</evidence>
<protein>
    <recommendedName>
        <fullName evidence="3 8">3-hydroxyisobutyrate dehydrogenase</fullName>
        <shortName evidence="8">HIBADH</shortName>
        <ecNumber evidence="3 8">1.1.1.31</ecNumber>
    </recommendedName>
</protein>
<dbReference type="InterPro" id="IPR006115">
    <property type="entry name" value="6PGDH_NADP-bd"/>
</dbReference>
<name>A0ABQ6MK93_9STRA</name>
<proteinExistence type="inferred from homology"/>
<organism evidence="11 12">
    <name type="scientific">Tetraparma gracilis</name>
    <dbReference type="NCBI Taxonomy" id="2962635"/>
    <lineage>
        <taxon>Eukaryota</taxon>
        <taxon>Sar</taxon>
        <taxon>Stramenopiles</taxon>
        <taxon>Ochrophyta</taxon>
        <taxon>Bolidophyceae</taxon>
        <taxon>Parmales</taxon>
        <taxon>Triparmaceae</taxon>
        <taxon>Tetraparma</taxon>
    </lineage>
</organism>
<reference evidence="11 12" key="1">
    <citation type="journal article" date="2023" name="Commun. Biol.">
        <title>Genome analysis of Parmales, the sister group of diatoms, reveals the evolutionary specialization of diatoms from phago-mixotrophs to photoautotrophs.</title>
        <authorList>
            <person name="Ban H."/>
            <person name="Sato S."/>
            <person name="Yoshikawa S."/>
            <person name="Yamada K."/>
            <person name="Nakamura Y."/>
            <person name="Ichinomiya M."/>
            <person name="Sato N."/>
            <person name="Blanc-Mathieu R."/>
            <person name="Endo H."/>
            <person name="Kuwata A."/>
            <person name="Ogata H."/>
        </authorList>
    </citation>
    <scope>NUCLEOTIDE SEQUENCE [LARGE SCALE GENOMIC DNA]</scope>
</reference>
<gene>
    <name evidence="11" type="ORF">TeGR_g11366</name>
</gene>
<comment type="pathway">
    <text evidence="1 8">Amino-acid degradation; L-valine degradation.</text>
</comment>
<keyword evidence="6 8" id="KW-0520">NAD</keyword>
<dbReference type="InterPro" id="IPR011548">
    <property type="entry name" value="HIBADH"/>
</dbReference>
<dbReference type="InterPro" id="IPR036291">
    <property type="entry name" value="NAD(P)-bd_dom_sf"/>
</dbReference>
<dbReference type="Gene3D" id="3.40.50.720">
    <property type="entry name" value="NAD(P)-binding Rossmann-like Domain"/>
    <property type="match status" value="1"/>
</dbReference>
<dbReference type="Pfam" id="PF03446">
    <property type="entry name" value="NAD_binding_2"/>
    <property type="match status" value="1"/>
</dbReference>
<dbReference type="InterPro" id="IPR015815">
    <property type="entry name" value="HIBADH-related"/>
</dbReference>
<sequence>MLARAAAARRLLSSGAPAGKIGFVGLGNMGGSMAGNLAAAGFDVVAFDLSAASVARAVAAGCAPAESLEDIAECRHVVTMLPSSPHVSGAVDALLGGGFGGEGSMWIDSSTIDPLTSRELRERLAAKGIAKLDAPVSGGVKGAAAGTLTFMVGSTEAELGQARPLLEAMGANVIHCGTSGAGQSTKLCNNLAMGIQMVGVSEALNLGEKLGLDPKVLASVMNTSTSRCWSSDSYNPHPAVLEAVPATNNYDGGFGVSLMLKDLKLATSAAEAVGSSTPLGNATKELYSMTVDHGMGGKDFGVVLQMLRGNRIE</sequence>
<dbReference type="InterPro" id="IPR002204">
    <property type="entry name" value="3-OH-isobutyrate_DH-rel_CS"/>
</dbReference>
<dbReference type="InterPro" id="IPR013328">
    <property type="entry name" value="6PGD_dom2"/>
</dbReference>
<dbReference type="PANTHER" id="PTHR22981:SF7">
    <property type="entry name" value="3-HYDROXYISOBUTYRATE DEHYDROGENASE, MITOCHONDRIAL"/>
    <property type="match status" value="1"/>
</dbReference>
<evidence type="ECO:0000256" key="6">
    <source>
        <dbReference type="ARBA" id="ARBA00023027"/>
    </source>
</evidence>
<evidence type="ECO:0000256" key="5">
    <source>
        <dbReference type="ARBA" id="ARBA00023002"/>
    </source>
</evidence>
<dbReference type="EMBL" id="BRYB01000341">
    <property type="protein sequence ID" value="GMI28069.1"/>
    <property type="molecule type" value="Genomic_DNA"/>
</dbReference>
<evidence type="ECO:0000256" key="2">
    <source>
        <dbReference type="ARBA" id="ARBA00006013"/>
    </source>
</evidence>